<name>A0A1I7X4Q9_HETBA</name>
<reference evidence="3" key="1">
    <citation type="submission" date="2016-11" db="UniProtKB">
        <authorList>
            <consortium name="WormBaseParasite"/>
        </authorList>
    </citation>
    <scope>IDENTIFICATION</scope>
</reference>
<feature type="coiled-coil region" evidence="1">
    <location>
        <begin position="131"/>
        <end position="165"/>
    </location>
</feature>
<dbReference type="Proteomes" id="UP000095283">
    <property type="component" value="Unplaced"/>
</dbReference>
<evidence type="ECO:0000256" key="1">
    <source>
        <dbReference type="SAM" id="Coils"/>
    </source>
</evidence>
<protein>
    <submittedName>
        <fullName evidence="3">Hexosyltransferase</fullName>
    </submittedName>
</protein>
<dbReference type="WBParaSite" id="Hba_12528">
    <property type="protein sequence ID" value="Hba_12528"/>
    <property type="gene ID" value="Hba_12528"/>
</dbReference>
<evidence type="ECO:0000313" key="3">
    <source>
        <dbReference type="WBParaSite" id="Hba_12528"/>
    </source>
</evidence>
<keyword evidence="1" id="KW-0175">Coiled coil</keyword>
<dbReference type="AlphaFoldDB" id="A0A1I7X4Q9"/>
<sequence>MLSILYTSRTPDVHRVPKNRMVFSMFPWSKVMPKMRPRLLLVAVASIAAIEGTRLILPSVLGHLRGQGQKMLGSGKDFNNRILENATVGLLVAKLRQDIERLRRQDDFGSTRYSSRDAQFDELDTHYIFGASKLERKSEEKSEDKSEAVEKRQKEANNLANLNINLNSSVVLSIPQMWFRHLKKGETKRPDVTLMVCYEGINYLRLLPVRIFQSDLIPNEGFMEYRHHHQFNSNLTIRGVALILDNVWNNAYLMPKDSQVRLKEEEIY</sequence>
<evidence type="ECO:0000313" key="2">
    <source>
        <dbReference type="Proteomes" id="UP000095283"/>
    </source>
</evidence>
<accession>A0A1I7X4Q9</accession>
<keyword evidence="2" id="KW-1185">Reference proteome</keyword>
<organism evidence="2 3">
    <name type="scientific">Heterorhabditis bacteriophora</name>
    <name type="common">Entomopathogenic nematode worm</name>
    <dbReference type="NCBI Taxonomy" id="37862"/>
    <lineage>
        <taxon>Eukaryota</taxon>
        <taxon>Metazoa</taxon>
        <taxon>Ecdysozoa</taxon>
        <taxon>Nematoda</taxon>
        <taxon>Chromadorea</taxon>
        <taxon>Rhabditida</taxon>
        <taxon>Rhabditina</taxon>
        <taxon>Rhabditomorpha</taxon>
        <taxon>Strongyloidea</taxon>
        <taxon>Heterorhabditidae</taxon>
        <taxon>Heterorhabditis</taxon>
    </lineage>
</organism>
<proteinExistence type="predicted"/>